<proteinExistence type="predicted"/>
<dbReference type="Gene3D" id="3.30.300.20">
    <property type="match status" value="1"/>
</dbReference>
<protein>
    <recommendedName>
        <fullName evidence="3">Redox protein</fullName>
    </recommendedName>
</protein>
<dbReference type="AlphaFoldDB" id="A0AAD9IV53"/>
<dbReference type="Proteomes" id="UP001208570">
    <property type="component" value="Unassembled WGS sequence"/>
</dbReference>
<gene>
    <name evidence="1" type="ORF">LSH36_1091g00235</name>
</gene>
<evidence type="ECO:0000313" key="2">
    <source>
        <dbReference type="Proteomes" id="UP001208570"/>
    </source>
</evidence>
<evidence type="ECO:0000313" key="1">
    <source>
        <dbReference type="EMBL" id="KAK2141479.1"/>
    </source>
</evidence>
<dbReference type="InterPro" id="IPR036102">
    <property type="entry name" value="OsmC/Ohrsf"/>
</dbReference>
<reference evidence="1" key="1">
    <citation type="journal article" date="2023" name="Mol. Biol. Evol.">
        <title>Third-Generation Sequencing Reveals the Adaptive Role of the Epigenome in Three Deep-Sea Polychaetes.</title>
        <authorList>
            <person name="Perez M."/>
            <person name="Aroh O."/>
            <person name="Sun Y."/>
            <person name="Lan Y."/>
            <person name="Juniper S.K."/>
            <person name="Young C.R."/>
            <person name="Angers B."/>
            <person name="Qian P.Y."/>
        </authorList>
    </citation>
    <scope>NUCLEOTIDE SEQUENCE</scope>
    <source>
        <strain evidence="1">P08H-3</strain>
    </source>
</reference>
<dbReference type="InterPro" id="IPR003718">
    <property type="entry name" value="OsmC/Ohr_fam"/>
</dbReference>
<comment type="caution">
    <text evidence="1">The sequence shown here is derived from an EMBL/GenBank/DDBJ whole genome shotgun (WGS) entry which is preliminary data.</text>
</comment>
<dbReference type="EMBL" id="JAODUP010001091">
    <property type="protein sequence ID" value="KAK2141479.1"/>
    <property type="molecule type" value="Genomic_DNA"/>
</dbReference>
<organism evidence="1 2">
    <name type="scientific">Paralvinella palmiformis</name>
    <dbReference type="NCBI Taxonomy" id="53620"/>
    <lineage>
        <taxon>Eukaryota</taxon>
        <taxon>Metazoa</taxon>
        <taxon>Spiralia</taxon>
        <taxon>Lophotrochozoa</taxon>
        <taxon>Annelida</taxon>
        <taxon>Polychaeta</taxon>
        <taxon>Sedentaria</taxon>
        <taxon>Canalipalpata</taxon>
        <taxon>Terebellida</taxon>
        <taxon>Terebelliformia</taxon>
        <taxon>Alvinellidae</taxon>
        <taxon>Paralvinella</taxon>
    </lineage>
</organism>
<dbReference type="InterPro" id="IPR015946">
    <property type="entry name" value="KH_dom-like_a/b"/>
</dbReference>
<name>A0AAD9IV53_9ANNE</name>
<dbReference type="PANTHER" id="PTHR34352">
    <property type="entry name" value="PROTEIN YHFA"/>
    <property type="match status" value="1"/>
</dbReference>
<accession>A0AAD9IV53</accession>
<evidence type="ECO:0008006" key="3">
    <source>
        <dbReference type="Google" id="ProtNLM"/>
    </source>
</evidence>
<sequence>MKIVVERYADSRLHFVAKNEDNIEAHLDADAQAGGEKKGMKPMELLLSAIASCSAMDLYVMLEKQNMPPDAFTITCEGTQKDNKEIGPFTDIHLEYILHGEVDEKRAQIAAKLSIEKYCSVAATLSPDVNITYTVKKVHGR</sequence>
<keyword evidence="2" id="KW-1185">Reference proteome</keyword>
<dbReference type="PANTHER" id="PTHR34352:SF1">
    <property type="entry name" value="PROTEIN YHFA"/>
    <property type="match status" value="1"/>
</dbReference>
<dbReference type="Pfam" id="PF02566">
    <property type="entry name" value="OsmC"/>
    <property type="match status" value="1"/>
</dbReference>
<dbReference type="SUPFAM" id="SSF82784">
    <property type="entry name" value="OsmC-like"/>
    <property type="match status" value="1"/>
</dbReference>